<keyword evidence="8 10" id="KW-0503">Monooxygenase</keyword>
<evidence type="ECO:0000256" key="6">
    <source>
        <dbReference type="ARBA" id="ARBA00023002"/>
    </source>
</evidence>
<dbReference type="InterPro" id="IPR001128">
    <property type="entry name" value="Cyt_P450"/>
</dbReference>
<feature type="transmembrane region" description="Helical" evidence="11">
    <location>
        <begin position="15"/>
        <end position="35"/>
    </location>
</feature>
<protein>
    <submittedName>
        <fullName evidence="12">Cytochrome P450 monooxygenase paxP</fullName>
    </submittedName>
</protein>
<sequence length="528" mass="60401">MATQVVLTFLLKIKLQYLLAGIGTVTSFIVLGYLLQSAIQSHLSKRPKLNLPILNLTGNNYSQASREWQKNYVKYLEQGYRKFRHGAYQLWGPEGFVTVLSPDCLGELKNLPDDQLSFYLGAANAVQGKHRFLDFRGHAPIYALKSMMTPKLNQLMPAILEELDYGTRTSLPADTNTWHEVDINKVYPRIVGFITGRLFFGPQLCRREDWLNSIIAFPDNVFRAARKIRRTPSAVRLLRIPLLREVQRVFFLLLKARRLITPILEERSMLSQRPPKIPRPETPQDFIQFVYESSRREAIPPSFQRQAEQMMIIMLAGIHTTNIAGIHMLYDLASMPHIVGPLREEISRVWDRCGGKLTKDSLRDLGSLDSFMKESQRMNPPSYSTFDRIVTAENGITLSDGLHLPKGTVLTVPSSQVSHDPDVWEDPETYDAFRFEKLRSVSGNKFNYQYATSTEQSLHFGVGRHACPGRWVSTVENKTILCYMIRHFDFRLSNPGEGRPPNLTFGPNVSPNELARIQIKRIREHSLV</sequence>
<keyword evidence="11" id="KW-0812">Transmembrane</keyword>
<evidence type="ECO:0000256" key="9">
    <source>
        <dbReference type="PIRSR" id="PIRSR602403-1"/>
    </source>
</evidence>
<dbReference type="AlphaFoldDB" id="A0A4R8QDV2"/>
<dbReference type="PROSITE" id="PS00086">
    <property type="entry name" value="CYTOCHROME_P450"/>
    <property type="match status" value="1"/>
</dbReference>
<evidence type="ECO:0000256" key="2">
    <source>
        <dbReference type="ARBA" id="ARBA00004167"/>
    </source>
</evidence>
<keyword evidence="5 9" id="KW-0479">Metal-binding</keyword>
<evidence type="ECO:0000313" key="13">
    <source>
        <dbReference type="Proteomes" id="UP000295083"/>
    </source>
</evidence>
<keyword evidence="7 9" id="KW-0408">Iron</keyword>
<evidence type="ECO:0000256" key="4">
    <source>
        <dbReference type="ARBA" id="ARBA00022617"/>
    </source>
</evidence>
<dbReference type="Pfam" id="PF00067">
    <property type="entry name" value="p450"/>
    <property type="match status" value="1"/>
</dbReference>
<dbReference type="PRINTS" id="PR00465">
    <property type="entry name" value="EP450IV"/>
</dbReference>
<accession>A0A4R8QDV2</accession>
<evidence type="ECO:0000313" key="12">
    <source>
        <dbReference type="EMBL" id="TDZ36951.1"/>
    </source>
</evidence>
<dbReference type="InterPro" id="IPR002403">
    <property type="entry name" value="Cyt_P450_E_grp-IV"/>
</dbReference>
<keyword evidence="4 9" id="KW-0349">Heme</keyword>
<keyword evidence="11" id="KW-0472">Membrane</keyword>
<organism evidence="12 13">
    <name type="scientific">Colletotrichum spinosum</name>
    <dbReference type="NCBI Taxonomy" id="1347390"/>
    <lineage>
        <taxon>Eukaryota</taxon>
        <taxon>Fungi</taxon>
        <taxon>Dikarya</taxon>
        <taxon>Ascomycota</taxon>
        <taxon>Pezizomycotina</taxon>
        <taxon>Sordariomycetes</taxon>
        <taxon>Hypocreomycetidae</taxon>
        <taxon>Glomerellales</taxon>
        <taxon>Glomerellaceae</taxon>
        <taxon>Colletotrichum</taxon>
        <taxon>Colletotrichum orbiculare species complex</taxon>
    </lineage>
</organism>
<evidence type="ECO:0000256" key="8">
    <source>
        <dbReference type="ARBA" id="ARBA00023033"/>
    </source>
</evidence>
<proteinExistence type="inferred from homology"/>
<gene>
    <name evidence="12" type="primary">paxP</name>
    <name evidence="12" type="ORF">C8035_v006428</name>
</gene>
<dbReference type="GO" id="GO:0016705">
    <property type="term" value="F:oxidoreductase activity, acting on paired donors, with incorporation or reduction of molecular oxygen"/>
    <property type="evidence" value="ECO:0007669"/>
    <property type="project" value="InterPro"/>
</dbReference>
<dbReference type="CDD" id="cd11041">
    <property type="entry name" value="CYP503A1-like"/>
    <property type="match status" value="1"/>
</dbReference>
<dbReference type="GO" id="GO:0004497">
    <property type="term" value="F:monooxygenase activity"/>
    <property type="evidence" value="ECO:0007669"/>
    <property type="project" value="UniProtKB-KW"/>
</dbReference>
<comment type="caution">
    <text evidence="12">The sequence shown here is derived from an EMBL/GenBank/DDBJ whole genome shotgun (WGS) entry which is preliminary data.</text>
</comment>
<dbReference type="InterPro" id="IPR017972">
    <property type="entry name" value="Cyt_P450_CS"/>
</dbReference>
<reference evidence="12 13" key="1">
    <citation type="submission" date="2018-11" db="EMBL/GenBank/DDBJ databases">
        <title>Genome sequence and assembly of Colletotrichum spinosum.</title>
        <authorList>
            <person name="Gan P."/>
            <person name="Shirasu K."/>
        </authorList>
    </citation>
    <scope>NUCLEOTIDE SEQUENCE [LARGE SCALE GENOMIC DNA]</scope>
    <source>
        <strain evidence="12 13">CBS 515.97</strain>
    </source>
</reference>
<comment type="cofactor">
    <cofactor evidence="1 9">
        <name>heme</name>
        <dbReference type="ChEBI" id="CHEBI:30413"/>
    </cofactor>
</comment>
<comment type="similarity">
    <text evidence="3 10">Belongs to the cytochrome P450 family.</text>
</comment>
<evidence type="ECO:0000256" key="1">
    <source>
        <dbReference type="ARBA" id="ARBA00001971"/>
    </source>
</evidence>
<evidence type="ECO:0000256" key="5">
    <source>
        <dbReference type="ARBA" id="ARBA00022723"/>
    </source>
</evidence>
<dbReference type="GO" id="GO:0020037">
    <property type="term" value="F:heme binding"/>
    <property type="evidence" value="ECO:0007669"/>
    <property type="project" value="InterPro"/>
</dbReference>
<feature type="binding site" description="axial binding residue" evidence="9">
    <location>
        <position position="467"/>
    </location>
    <ligand>
        <name>heme</name>
        <dbReference type="ChEBI" id="CHEBI:30413"/>
    </ligand>
    <ligandPart>
        <name>Fe</name>
        <dbReference type="ChEBI" id="CHEBI:18248"/>
    </ligandPart>
</feature>
<dbReference type="Gene3D" id="1.10.630.10">
    <property type="entry name" value="Cytochrome P450"/>
    <property type="match status" value="1"/>
</dbReference>
<keyword evidence="11" id="KW-1133">Transmembrane helix</keyword>
<dbReference type="SUPFAM" id="SSF48264">
    <property type="entry name" value="Cytochrome P450"/>
    <property type="match status" value="1"/>
</dbReference>
<name>A0A4R8QDV2_9PEZI</name>
<keyword evidence="13" id="KW-1185">Reference proteome</keyword>
<evidence type="ECO:0000256" key="10">
    <source>
        <dbReference type="RuleBase" id="RU000461"/>
    </source>
</evidence>
<evidence type="ECO:0000256" key="11">
    <source>
        <dbReference type="SAM" id="Phobius"/>
    </source>
</evidence>
<dbReference type="InterPro" id="IPR036396">
    <property type="entry name" value="Cyt_P450_sf"/>
</dbReference>
<keyword evidence="6 10" id="KW-0560">Oxidoreductase</keyword>
<dbReference type="GO" id="GO:0016020">
    <property type="term" value="C:membrane"/>
    <property type="evidence" value="ECO:0007669"/>
    <property type="project" value="UniProtKB-SubCell"/>
</dbReference>
<dbReference type="EMBL" id="QAPG01000028">
    <property type="protein sequence ID" value="TDZ36951.1"/>
    <property type="molecule type" value="Genomic_DNA"/>
</dbReference>
<comment type="subcellular location">
    <subcellularLocation>
        <location evidence="2">Membrane</location>
        <topology evidence="2">Single-pass membrane protein</topology>
    </subcellularLocation>
</comment>
<dbReference type="GO" id="GO:0005506">
    <property type="term" value="F:iron ion binding"/>
    <property type="evidence" value="ECO:0007669"/>
    <property type="project" value="InterPro"/>
</dbReference>
<evidence type="ECO:0000256" key="7">
    <source>
        <dbReference type="ARBA" id="ARBA00023004"/>
    </source>
</evidence>
<dbReference type="Proteomes" id="UP000295083">
    <property type="component" value="Unassembled WGS sequence"/>
</dbReference>
<dbReference type="PANTHER" id="PTHR46206:SF6">
    <property type="entry name" value="CYTOCHROME P450 MONOOXYGENASE AN1598-RELATED"/>
    <property type="match status" value="1"/>
</dbReference>
<dbReference type="PANTHER" id="PTHR46206">
    <property type="entry name" value="CYTOCHROME P450"/>
    <property type="match status" value="1"/>
</dbReference>
<evidence type="ECO:0000256" key="3">
    <source>
        <dbReference type="ARBA" id="ARBA00010617"/>
    </source>
</evidence>